<dbReference type="AlphaFoldDB" id="A0A832Q877"/>
<proteinExistence type="predicted"/>
<comment type="caution">
    <text evidence="3">The sequence shown here is derived from an EMBL/GenBank/DDBJ whole genome shotgun (WGS) entry which is preliminary data.</text>
</comment>
<dbReference type="InterPro" id="IPR013693">
    <property type="entry name" value="SpoIID/LytB_N"/>
</dbReference>
<accession>A0A832Q877</accession>
<gene>
    <name evidence="3" type="ORF">GX533_02680</name>
</gene>
<evidence type="ECO:0000256" key="1">
    <source>
        <dbReference type="SAM" id="Coils"/>
    </source>
</evidence>
<dbReference type="EMBL" id="DUTP01000005">
    <property type="protein sequence ID" value="HHX99554.1"/>
    <property type="molecule type" value="Genomic_DNA"/>
</dbReference>
<protein>
    <recommendedName>
        <fullName evidence="2">Sporulation stage II protein D amidase enhancer LytB N-terminal domain-containing protein</fullName>
    </recommendedName>
</protein>
<feature type="coiled-coil region" evidence="1">
    <location>
        <begin position="172"/>
        <end position="238"/>
    </location>
</feature>
<keyword evidence="1" id="KW-0175">Coiled coil</keyword>
<organism evidence="3 4">
    <name type="scientific">Candidatus Dojkabacteria bacterium</name>
    <dbReference type="NCBI Taxonomy" id="2099670"/>
    <lineage>
        <taxon>Bacteria</taxon>
        <taxon>Candidatus Dojkabacteria</taxon>
    </lineage>
</organism>
<evidence type="ECO:0000259" key="2">
    <source>
        <dbReference type="Pfam" id="PF08486"/>
    </source>
</evidence>
<sequence length="614" mass="68742">MKKLSGNYKTIFLLIIFIFSLCTPYIGVVNAQGIADLEQQIEQKQKELSSKKSILETVESRIKGIKDSNASLQEKIRLMTEELNKAKANSDSKAKEIEKKLLELEQKQKELEEVRGSMDSISGLLYVESRNRFANFVFSDWKDLVQSFYVRKGALNILKDRVEEISGEFSNLVEAKEGLDKEKEVLDKQKDELDKSYALLDKERAKLQAELNSQYSQRRKLNSDITDLSKNVSQLQAALIAARGAGLISSGGYTGSSFGTSISQAPAGSFGVFSIGAYTHRNGMSQWGARARADAGQNYRKLLEVYYPGATFVEGFKEPETIWVKGEGVDCNNKAKSYNIRISFQEYMNSIYEMPASWNIEALKAQAVAARTYALHKVRTQGYIIPNQSNQVYKNCQNAAGWRNAVAQTKGQVLTKKGVVFATEYAAVHGAWGNHVGWDTVSGNGKDWFNNAWERKSGVTWFYKSWYRAGSGIDPKGENCGHSPFLTHEEMMVIVNAYFVKHSLGLRKTPDKSRLLPSDYGKCPGGERADYGNTDKVPYTLAELQALLSNPVRSISNVGIVWGEGQTKEVIFYTNRGPVHISGAGFKDIYNQMAPGHMRIQQQPSHVFFNVEKK</sequence>
<name>A0A832Q877_9BACT</name>
<evidence type="ECO:0000313" key="4">
    <source>
        <dbReference type="Proteomes" id="UP000576550"/>
    </source>
</evidence>
<dbReference type="Pfam" id="PF08486">
    <property type="entry name" value="SpoIID"/>
    <property type="match status" value="1"/>
</dbReference>
<reference evidence="3 4" key="1">
    <citation type="journal article" date="2020" name="Biotechnol. Biofuels">
        <title>New insights from the biogas microbiome by comprehensive genome-resolved metagenomics of nearly 1600 species originating from multiple anaerobic digesters.</title>
        <authorList>
            <person name="Campanaro S."/>
            <person name="Treu L."/>
            <person name="Rodriguez-R L.M."/>
            <person name="Kovalovszki A."/>
            <person name="Ziels R.M."/>
            <person name="Maus I."/>
            <person name="Zhu X."/>
            <person name="Kougias P.G."/>
            <person name="Basile A."/>
            <person name="Luo G."/>
            <person name="Schluter A."/>
            <person name="Konstantinidis K.T."/>
            <person name="Angelidaki I."/>
        </authorList>
    </citation>
    <scope>NUCLEOTIDE SEQUENCE [LARGE SCALE GENOMIC DNA]</scope>
    <source>
        <strain evidence="3">AS05jafATM_89</strain>
    </source>
</reference>
<feature type="domain" description="Sporulation stage II protein D amidase enhancer LytB N-terminal" evidence="2">
    <location>
        <begin position="342"/>
        <end position="415"/>
    </location>
</feature>
<evidence type="ECO:0000313" key="3">
    <source>
        <dbReference type="EMBL" id="HHX99554.1"/>
    </source>
</evidence>
<dbReference type="Proteomes" id="UP000576550">
    <property type="component" value="Unassembled WGS sequence"/>
</dbReference>
<feature type="coiled-coil region" evidence="1">
    <location>
        <begin position="34"/>
        <end position="117"/>
    </location>
</feature>
<dbReference type="Gene3D" id="6.10.250.3150">
    <property type="match status" value="1"/>
</dbReference>